<evidence type="ECO:0000313" key="2">
    <source>
        <dbReference type="EMBL" id="NME51523.1"/>
    </source>
</evidence>
<protein>
    <submittedName>
        <fullName evidence="2">Uncharacterized protein</fullName>
    </submittedName>
</protein>
<evidence type="ECO:0000256" key="1">
    <source>
        <dbReference type="SAM" id="SignalP"/>
    </source>
</evidence>
<organism evidence="2 3">
    <name type="scientific">Desulfovibrio piger</name>
    <dbReference type="NCBI Taxonomy" id="901"/>
    <lineage>
        <taxon>Bacteria</taxon>
        <taxon>Pseudomonadati</taxon>
        <taxon>Thermodesulfobacteriota</taxon>
        <taxon>Desulfovibrionia</taxon>
        <taxon>Desulfovibrionales</taxon>
        <taxon>Desulfovibrionaceae</taxon>
        <taxon>Desulfovibrio</taxon>
    </lineage>
</organism>
<proteinExistence type="predicted"/>
<comment type="caution">
    <text evidence="2">The sequence shown here is derived from an EMBL/GenBank/DDBJ whole genome shotgun (WGS) entry which is preliminary data.</text>
</comment>
<feature type="signal peptide" evidence="1">
    <location>
        <begin position="1"/>
        <end position="26"/>
    </location>
</feature>
<keyword evidence="1" id="KW-0732">Signal</keyword>
<reference evidence="2 3" key="1">
    <citation type="submission" date="2020-04" db="EMBL/GenBank/DDBJ databases">
        <authorList>
            <person name="Hitch T.C.A."/>
            <person name="Wylensek D."/>
            <person name="Clavel T."/>
        </authorList>
    </citation>
    <scope>NUCLEOTIDE SEQUENCE [LARGE SCALE GENOMIC DNA]</scope>
    <source>
        <strain evidence="2 3">PG-251-APC-1</strain>
    </source>
</reference>
<accession>A0A848CH16</accession>
<name>A0A848CH16_9BACT</name>
<dbReference type="EMBL" id="JABAFY010000006">
    <property type="protein sequence ID" value="NME51523.1"/>
    <property type="molecule type" value="Genomic_DNA"/>
</dbReference>
<sequence>MRNTSFSPLCAAFLLLMLLSPLAAGAAQPQKPVSSPLTITVQEAEPGQMLLLGSSPEDSDLRVGALICRPLAEQAVDRKKTGGGLRLDVPLEWLDGYVAARSGKEDLPFQLWQQGEQWTSSLPIRLHDACAAAPMSRLTERWQAVREKLSRQKLSQPCRTFRRQGDNWLPLVLWWDGYQAFKEDRPYRPLELGNMAAQSDALLEWCGKHPGKPLKKALEQLAAPKAAPAAR</sequence>
<dbReference type="Proteomes" id="UP000522333">
    <property type="component" value="Unassembled WGS sequence"/>
</dbReference>
<gene>
    <name evidence="2" type="ORF">HF854_03015</name>
</gene>
<evidence type="ECO:0000313" key="3">
    <source>
        <dbReference type="Proteomes" id="UP000522333"/>
    </source>
</evidence>
<feature type="chain" id="PRO_5032937137" evidence="1">
    <location>
        <begin position="27"/>
        <end position="231"/>
    </location>
</feature>
<dbReference type="AlphaFoldDB" id="A0A848CH16"/>
<dbReference type="RefSeq" id="WP_168934947.1">
    <property type="nucleotide sequence ID" value="NZ_CATZZK010000003.1"/>
</dbReference>